<evidence type="ECO:0000256" key="1">
    <source>
        <dbReference type="ARBA" id="ARBA00022737"/>
    </source>
</evidence>
<reference evidence="4" key="1">
    <citation type="journal article" date="2020" name="Genome Biol.">
        <title>Gamete binning: chromosome-level and haplotype-resolved genome assembly enabled by high-throughput single-cell sequencing of gamete genomes.</title>
        <authorList>
            <person name="Campoy J.A."/>
            <person name="Sun H."/>
            <person name="Goel M."/>
            <person name="Jiao W.-B."/>
            <person name="Folz-Donahue K."/>
            <person name="Wang N."/>
            <person name="Rubio M."/>
            <person name="Liu C."/>
            <person name="Kukat C."/>
            <person name="Ruiz D."/>
            <person name="Huettel B."/>
            <person name="Schneeberger K."/>
        </authorList>
    </citation>
    <scope>NUCLEOTIDE SEQUENCE [LARGE SCALE GENOMIC DNA]</scope>
    <source>
        <strain evidence="4">cv. Rojo Pasion</strain>
    </source>
</reference>
<name>A0A6J5WJX7_PRUAR</name>
<dbReference type="GO" id="GO:0003723">
    <property type="term" value="F:RNA binding"/>
    <property type="evidence" value="ECO:0007669"/>
    <property type="project" value="InterPro"/>
</dbReference>
<dbReference type="InterPro" id="IPR002885">
    <property type="entry name" value="PPR_rpt"/>
</dbReference>
<organism evidence="3 4">
    <name type="scientific">Prunus armeniaca</name>
    <name type="common">Apricot</name>
    <name type="synonym">Armeniaca vulgaris</name>
    <dbReference type="NCBI Taxonomy" id="36596"/>
    <lineage>
        <taxon>Eukaryota</taxon>
        <taxon>Viridiplantae</taxon>
        <taxon>Streptophyta</taxon>
        <taxon>Embryophyta</taxon>
        <taxon>Tracheophyta</taxon>
        <taxon>Spermatophyta</taxon>
        <taxon>Magnoliopsida</taxon>
        <taxon>eudicotyledons</taxon>
        <taxon>Gunneridae</taxon>
        <taxon>Pentapetalae</taxon>
        <taxon>rosids</taxon>
        <taxon>fabids</taxon>
        <taxon>Rosales</taxon>
        <taxon>Rosaceae</taxon>
        <taxon>Amygdaloideae</taxon>
        <taxon>Amygdaleae</taxon>
        <taxon>Prunus</taxon>
    </lineage>
</organism>
<dbReference type="AlphaFoldDB" id="A0A6J5WJX7"/>
<dbReference type="GO" id="GO:0009451">
    <property type="term" value="P:RNA modification"/>
    <property type="evidence" value="ECO:0007669"/>
    <property type="project" value="InterPro"/>
</dbReference>
<dbReference type="PANTHER" id="PTHR47926:SF437">
    <property type="entry name" value="PENTACOTRIPEPTIDE-REPEAT REGION OF PRORP DOMAIN-CONTAINING PROTEIN"/>
    <property type="match status" value="1"/>
</dbReference>
<evidence type="ECO:0000256" key="2">
    <source>
        <dbReference type="PROSITE-ProRule" id="PRU00708"/>
    </source>
</evidence>
<proteinExistence type="predicted"/>
<accession>A0A6J5WJX7</accession>
<dbReference type="NCBIfam" id="TIGR00756">
    <property type="entry name" value="PPR"/>
    <property type="match status" value="2"/>
</dbReference>
<keyword evidence="1" id="KW-0677">Repeat</keyword>
<sequence>MEMELIREKMLTPSPTNENNTLASPNTRLHAPKLPRNKCQSPHQIHHNLRFHRPFRLSSSPLALIRHGRRVFNYRPNKDDTFLCNSMIRAHTDMRQFAESFTLYRNLRKDMGFKPDGYTFTALAKSCGLDVAIWEGQELHCHVIKVGLCLDLYVSTSLVDMYAKFGRMSCASKLFDEMTETSRVSWTALICGYARLGDMGNARRLFDEIPEKDLAAFNAMIDGYVKLGDMGPARSLFDE</sequence>
<keyword evidence="4" id="KW-1185">Reference proteome</keyword>
<dbReference type="PANTHER" id="PTHR47926">
    <property type="entry name" value="PENTATRICOPEPTIDE REPEAT-CONTAINING PROTEIN"/>
    <property type="match status" value="1"/>
</dbReference>
<dbReference type="PROSITE" id="PS51375">
    <property type="entry name" value="PPR"/>
    <property type="match status" value="1"/>
</dbReference>
<evidence type="ECO:0000313" key="3">
    <source>
        <dbReference type="EMBL" id="CAB4299932.1"/>
    </source>
</evidence>
<dbReference type="Gene3D" id="1.25.40.10">
    <property type="entry name" value="Tetratricopeptide repeat domain"/>
    <property type="match status" value="2"/>
</dbReference>
<dbReference type="Pfam" id="PF01535">
    <property type="entry name" value="PPR"/>
    <property type="match status" value="3"/>
</dbReference>
<evidence type="ECO:0000313" key="4">
    <source>
        <dbReference type="Proteomes" id="UP000507245"/>
    </source>
</evidence>
<dbReference type="Proteomes" id="UP000507245">
    <property type="component" value="Unassembled WGS sequence"/>
</dbReference>
<feature type="repeat" description="PPR" evidence="2">
    <location>
        <begin position="182"/>
        <end position="216"/>
    </location>
</feature>
<dbReference type="InterPro" id="IPR011990">
    <property type="entry name" value="TPR-like_helical_dom_sf"/>
</dbReference>
<evidence type="ECO:0008006" key="5">
    <source>
        <dbReference type="Google" id="ProtNLM"/>
    </source>
</evidence>
<protein>
    <recommendedName>
        <fullName evidence="5">Pentatricopeptide repeat-containing protein</fullName>
    </recommendedName>
</protein>
<dbReference type="OrthoDB" id="185373at2759"/>
<dbReference type="InterPro" id="IPR046960">
    <property type="entry name" value="PPR_At4g14850-like_plant"/>
</dbReference>
<dbReference type="EMBL" id="CAEKKB010000002">
    <property type="protein sequence ID" value="CAB4299932.1"/>
    <property type="molecule type" value="Genomic_DNA"/>
</dbReference>
<gene>
    <name evidence="3" type="ORF">ORAREDHAP_LOCUS14740</name>
</gene>